<dbReference type="Gene3D" id="3.40.50.1820">
    <property type="entry name" value="alpha/beta hydrolase"/>
    <property type="match status" value="1"/>
</dbReference>
<organism evidence="1 2">
    <name type="scientific">Aliiroseovarius zhejiangensis</name>
    <dbReference type="NCBI Taxonomy" id="1632025"/>
    <lineage>
        <taxon>Bacteria</taxon>
        <taxon>Pseudomonadati</taxon>
        <taxon>Pseudomonadota</taxon>
        <taxon>Alphaproteobacteria</taxon>
        <taxon>Rhodobacterales</taxon>
        <taxon>Paracoccaceae</taxon>
        <taxon>Aliiroseovarius</taxon>
    </lineage>
</organism>
<proteinExistence type="predicted"/>
<evidence type="ECO:0000313" key="2">
    <source>
        <dbReference type="Proteomes" id="UP000609802"/>
    </source>
</evidence>
<protein>
    <submittedName>
        <fullName evidence="1">Esterase</fullName>
    </submittedName>
</protein>
<dbReference type="EMBL" id="BNCH01000002">
    <property type="protein sequence ID" value="GHE94182.1"/>
    <property type="molecule type" value="Genomic_DNA"/>
</dbReference>
<dbReference type="InterPro" id="IPR050228">
    <property type="entry name" value="Carboxylesterase_BioH"/>
</dbReference>
<sequence length="304" mass="33275">MSYALKDFGSYTVGGRLLHVSEGIPRKVQFTRSVSFTVDPRGHFAVEHAYVQYFVPQDRRPGPPAVLVHGGGMSGSCWETTPDGRPGWLHLLLTRGYEVHVIDNVERGRAGFAPGQWDGDPILRSLEEAWTLFRIGPANGFATRTPFPGQLFPVDHFETLARQFVPRWLSTTPLQSAALQAVLERTGPALVICHSQGAEVTFDALSCAPERFMGIIALEPSGLPDEANHAPNPPIVICAGDFLDSDPDWQARALGWDRFAKQKNASRVLGTSAFRPGNSHMMMMDANNAEVLDIALDTLATISL</sequence>
<comment type="caution">
    <text evidence="1">The sequence shown here is derived from an EMBL/GenBank/DDBJ whole genome shotgun (WGS) entry which is preliminary data.</text>
</comment>
<dbReference type="RefSeq" id="WP_191285685.1">
    <property type="nucleotide sequence ID" value="NZ_BNCH01000002.1"/>
</dbReference>
<dbReference type="Proteomes" id="UP000609802">
    <property type="component" value="Unassembled WGS sequence"/>
</dbReference>
<gene>
    <name evidence="1" type="ORF">GCM10016455_13150</name>
</gene>
<dbReference type="InterPro" id="IPR029058">
    <property type="entry name" value="AB_hydrolase_fold"/>
</dbReference>
<dbReference type="PANTHER" id="PTHR43194:SF5">
    <property type="entry name" value="PIMELOYL-[ACYL-CARRIER PROTEIN] METHYL ESTER ESTERASE"/>
    <property type="match status" value="1"/>
</dbReference>
<accession>A0ABQ3IWZ9</accession>
<dbReference type="SUPFAM" id="SSF53474">
    <property type="entry name" value="alpha/beta-Hydrolases"/>
    <property type="match status" value="1"/>
</dbReference>
<keyword evidence="2" id="KW-1185">Reference proteome</keyword>
<evidence type="ECO:0000313" key="1">
    <source>
        <dbReference type="EMBL" id="GHE94182.1"/>
    </source>
</evidence>
<reference evidence="2" key="1">
    <citation type="journal article" date="2019" name="Int. J. Syst. Evol. Microbiol.">
        <title>The Global Catalogue of Microorganisms (GCM) 10K type strain sequencing project: providing services to taxonomists for standard genome sequencing and annotation.</title>
        <authorList>
            <consortium name="The Broad Institute Genomics Platform"/>
            <consortium name="The Broad Institute Genome Sequencing Center for Infectious Disease"/>
            <person name="Wu L."/>
            <person name="Ma J."/>
        </authorList>
    </citation>
    <scope>NUCLEOTIDE SEQUENCE [LARGE SCALE GENOMIC DNA]</scope>
    <source>
        <strain evidence="2">KCTC 42443</strain>
    </source>
</reference>
<dbReference type="PANTHER" id="PTHR43194">
    <property type="entry name" value="HYDROLASE ALPHA/BETA FOLD FAMILY"/>
    <property type="match status" value="1"/>
</dbReference>
<name>A0ABQ3IWZ9_9RHOB</name>